<accession>A0A1H1X7A8</accession>
<dbReference type="EMBL" id="LT629740">
    <property type="protein sequence ID" value="SDT05198.1"/>
    <property type="molecule type" value="Genomic_DNA"/>
</dbReference>
<name>A0A1H1X7A8_MUCMA</name>
<dbReference type="OrthoDB" id="768501at2"/>
<dbReference type="Proteomes" id="UP000199679">
    <property type="component" value="Chromosome I"/>
</dbReference>
<organism evidence="1 2">
    <name type="scientific">Mucilaginibacter mallensis</name>
    <dbReference type="NCBI Taxonomy" id="652787"/>
    <lineage>
        <taxon>Bacteria</taxon>
        <taxon>Pseudomonadati</taxon>
        <taxon>Bacteroidota</taxon>
        <taxon>Sphingobacteriia</taxon>
        <taxon>Sphingobacteriales</taxon>
        <taxon>Sphingobacteriaceae</taxon>
        <taxon>Mucilaginibacter</taxon>
    </lineage>
</organism>
<gene>
    <name evidence="1" type="ORF">SAMN05216490_2379</name>
</gene>
<evidence type="ECO:0000313" key="1">
    <source>
        <dbReference type="EMBL" id="SDT05198.1"/>
    </source>
</evidence>
<protein>
    <submittedName>
        <fullName evidence="1">Uncharacterized protein</fullName>
    </submittedName>
</protein>
<evidence type="ECO:0000313" key="2">
    <source>
        <dbReference type="Proteomes" id="UP000199679"/>
    </source>
</evidence>
<proteinExistence type="predicted"/>
<reference evidence="1 2" key="1">
    <citation type="submission" date="2016-10" db="EMBL/GenBank/DDBJ databases">
        <authorList>
            <person name="de Groot N.N."/>
        </authorList>
    </citation>
    <scope>NUCLEOTIDE SEQUENCE [LARGE SCALE GENOMIC DNA]</scope>
    <source>
        <strain evidence="1 2">MP1X4</strain>
    </source>
</reference>
<keyword evidence="2" id="KW-1185">Reference proteome</keyword>
<dbReference type="AlphaFoldDB" id="A0A1H1X7A8"/>
<dbReference type="RefSeq" id="WP_157682124.1">
    <property type="nucleotide sequence ID" value="NZ_LT629740.1"/>
</dbReference>
<sequence length="97" mass="11339">MISEKKKDYREKEDNSFTINGIDFDINIREFKDFLIHSSAFMDITKEGFDNMIGSIADAILDNDSKNSTLEEIRPQLKFLREVNLYLKSIYGNNHLD</sequence>